<evidence type="ECO:0000256" key="1">
    <source>
        <dbReference type="SAM" id="Phobius"/>
    </source>
</evidence>
<protein>
    <submittedName>
        <fullName evidence="2">RsiW-degrading membrane proteinase PrsW (M82 family)</fullName>
    </submittedName>
</protein>
<feature type="transmembrane region" description="Helical" evidence="1">
    <location>
        <begin position="28"/>
        <end position="51"/>
    </location>
</feature>
<feature type="transmembrane region" description="Helical" evidence="1">
    <location>
        <begin position="197"/>
        <end position="222"/>
    </location>
</feature>
<feature type="transmembrane region" description="Helical" evidence="1">
    <location>
        <begin position="164"/>
        <end position="185"/>
    </location>
</feature>
<feature type="transmembrane region" description="Helical" evidence="1">
    <location>
        <begin position="124"/>
        <end position="152"/>
    </location>
</feature>
<dbReference type="Proteomes" id="UP000280668">
    <property type="component" value="Unassembled WGS sequence"/>
</dbReference>
<feature type="transmembrane region" description="Helical" evidence="1">
    <location>
        <begin position="254"/>
        <end position="280"/>
    </location>
</feature>
<keyword evidence="1" id="KW-0472">Membrane</keyword>
<sequence>MSTRAPGEPQLPEHPRWRTAPHRRRSTLIVEIMLLSLGLLGGVFALAWIVAEGGAGSTLLSALLASLPLLVILVLVWWVDRWEPEPRLLLIGALLWGAGAAVAGALVVNNAWFTAVEEASGSELLATVTGVVVGAPLSEEIFKGFGLLIIFLTRRRHFDGPVDGLVYAAVIAAGFAFTENIFYFGRAAEDGDLGLVFFGRAVMSPFAHVLFTAAMGIALGLASRARRRTWMWAFPVGLVAAILLHAVWNASAVLGVVYLLLFVVFQIPLFAAYITLIVWLRHDERMIIRGRLTEYAHAGWFAPMEVEMLTSLRGRRMARAWAKNQGSDAHRAMRDFQRYATWLAFTRQRVLIGRHDMGVRRDEHQLLSAVSRARAGWST</sequence>
<dbReference type="Pfam" id="PF13367">
    <property type="entry name" value="PrsW-protease"/>
    <property type="match status" value="1"/>
</dbReference>
<gene>
    <name evidence="2" type="ORF">EDD31_2726</name>
</gene>
<dbReference type="PANTHER" id="PTHR36844:SF1">
    <property type="entry name" value="PROTEASE PRSW"/>
    <property type="match status" value="1"/>
</dbReference>
<dbReference type="RefSeq" id="WP_123304620.1">
    <property type="nucleotide sequence ID" value="NZ_RKHK01000001.1"/>
</dbReference>
<dbReference type="AlphaFoldDB" id="A0A3N2BGH7"/>
<feature type="transmembrane region" description="Helical" evidence="1">
    <location>
        <begin position="57"/>
        <end position="79"/>
    </location>
</feature>
<evidence type="ECO:0000313" key="3">
    <source>
        <dbReference type="Proteomes" id="UP000280668"/>
    </source>
</evidence>
<dbReference type="GO" id="GO:0008233">
    <property type="term" value="F:peptidase activity"/>
    <property type="evidence" value="ECO:0007669"/>
    <property type="project" value="InterPro"/>
</dbReference>
<evidence type="ECO:0000313" key="2">
    <source>
        <dbReference type="EMBL" id="ROR74318.1"/>
    </source>
</evidence>
<keyword evidence="3" id="KW-1185">Reference proteome</keyword>
<keyword evidence="1" id="KW-1133">Transmembrane helix</keyword>
<dbReference type="InterPro" id="IPR026898">
    <property type="entry name" value="PrsW"/>
</dbReference>
<keyword evidence="1" id="KW-0812">Transmembrane</keyword>
<dbReference type="OrthoDB" id="9785431at2"/>
<dbReference type="EMBL" id="RKHK01000001">
    <property type="protein sequence ID" value="ROR74318.1"/>
    <property type="molecule type" value="Genomic_DNA"/>
</dbReference>
<proteinExistence type="predicted"/>
<name>A0A3N2BGH7_9MICO</name>
<accession>A0A3N2BGH7</accession>
<feature type="transmembrane region" description="Helical" evidence="1">
    <location>
        <begin position="88"/>
        <end position="112"/>
    </location>
</feature>
<reference evidence="2 3" key="1">
    <citation type="submission" date="2018-11" db="EMBL/GenBank/DDBJ databases">
        <title>Sequencing the genomes of 1000 actinobacteria strains.</title>
        <authorList>
            <person name="Klenk H.-P."/>
        </authorList>
    </citation>
    <scope>NUCLEOTIDE SEQUENCE [LARGE SCALE GENOMIC DNA]</scope>
    <source>
        <strain evidence="2 3">DSM 11294</strain>
    </source>
</reference>
<feature type="transmembrane region" description="Helical" evidence="1">
    <location>
        <begin position="229"/>
        <end position="248"/>
    </location>
</feature>
<organism evidence="2 3">
    <name type="scientific">Bogoriella caseilytica</name>
    <dbReference type="NCBI Taxonomy" id="56055"/>
    <lineage>
        <taxon>Bacteria</taxon>
        <taxon>Bacillati</taxon>
        <taxon>Actinomycetota</taxon>
        <taxon>Actinomycetes</taxon>
        <taxon>Micrococcales</taxon>
        <taxon>Bogoriellaceae</taxon>
        <taxon>Bogoriella</taxon>
    </lineage>
</organism>
<comment type="caution">
    <text evidence="2">The sequence shown here is derived from an EMBL/GenBank/DDBJ whole genome shotgun (WGS) entry which is preliminary data.</text>
</comment>
<dbReference type="PANTHER" id="PTHR36844">
    <property type="entry name" value="PROTEASE PRSW"/>
    <property type="match status" value="1"/>
</dbReference>